<feature type="region of interest" description="Disordered" evidence="1">
    <location>
        <begin position="29"/>
        <end position="50"/>
    </location>
</feature>
<evidence type="ECO:0000256" key="1">
    <source>
        <dbReference type="SAM" id="MobiDB-lite"/>
    </source>
</evidence>
<dbReference type="EMBL" id="CANHGI010000001">
    <property type="protein sequence ID" value="CAI5438196.1"/>
    <property type="molecule type" value="Genomic_DNA"/>
</dbReference>
<name>A0A9P1I4M9_9PELO</name>
<feature type="compositionally biased region" description="Low complexity" evidence="1">
    <location>
        <begin position="29"/>
        <end position="47"/>
    </location>
</feature>
<sequence length="154" mass="17453">MLFEFITLVFATAFCCWYWIYQGKQNQNQSIRTQTSTRSAQTTRSSNFTDTDNVQTARSMRDFSICSTSSLAPLESKHDRLISPINVNTPCSETDSRSTKNTLAKSPSDSQQNTLNGKSEQWPVSTVIKDSKENNKQKEQAYSTSQWPGATRKF</sequence>
<reference evidence="2" key="1">
    <citation type="submission" date="2022-11" db="EMBL/GenBank/DDBJ databases">
        <authorList>
            <person name="Kikuchi T."/>
        </authorList>
    </citation>
    <scope>NUCLEOTIDE SEQUENCE</scope>
    <source>
        <strain evidence="2">PS1010</strain>
    </source>
</reference>
<dbReference type="Proteomes" id="UP001152747">
    <property type="component" value="Unassembled WGS sequence"/>
</dbReference>
<accession>A0A9P1I4M9</accession>
<feature type="compositionally biased region" description="Polar residues" evidence="1">
    <location>
        <begin position="85"/>
        <end position="124"/>
    </location>
</feature>
<evidence type="ECO:0000313" key="2">
    <source>
        <dbReference type="EMBL" id="CAI5438196.1"/>
    </source>
</evidence>
<dbReference type="AlphaFoldDB" id="A0A9P1I4M9"/>
<protein>
    <submittedName>
        <fullName evidence="2">Uncharacterized protein</fullName>
    </submittedName>
</protein>
<proteinExistence type="predicted"/>
<keyword evidence="3" id="KW-1185">Reference proteome</keyword>
<evidence type="ECO:0000313" key="3">
    <source>
        <dbReference type="Proteomes" id="UP001152747"/>
    </source>
</evidence>
<organism evidence="2 3">
    <name type="scientific">Caenorhabditis angaria</name>
    <dbReference type="NCBI Taxonomy" id="860376"/>
    <lineage>
        <taxon>Eukaryota</taxon>
        <taxon>Metazoa</taxon>
        <taxon>Ecdysozoa</taxon>
        <taxon>Nematoda</taxon>
        <taxon>Chromadorea</taxon>
        <taxon>Rhabditida</taxon>
        <taxon>Rhabditina</taxon>
        <taxon>Rhabditomorpha</taxon>
        <taxon>Rhabditoidea</taxon>
        <taxon>Rhabditidae</taxon>
        <taxon>Peloderinae</taxon>
        <taxon>Caenorhabditis</taxon>
    </lineage>
</organism>
<comment type="caution">
    <text evidence="2">The sequence shown here is derived from an EMBL/GenBank/DDBJ whole genome shotgun (WGS) entry which is preliminary data.</text>
</comment>
<feature type="compositionally biased region" description="Basic and acidic residues" evidence="1">
    <location>
        <begin position="129"/>
        <end position="139"/>
    </location>
</feature>
<gene>
    <name evidence="2" type="ORF">CAMP_LOCUS833</name>
</gene>
<feature type="region of interest" description="Disordered" evidence="1">
    <location>
        <begin position="82"/>
        <end position="154"/>
    </location>
</feature>